<keyword evidence="3" id="KW-0325">Glycoprotein</keyword>
<keyword evidence="3" id="KW-0333">Golgi apparatus</keyword>
<dbReference type="InterPro" id="IPR002516">
    <property type="entry name" value="Glyco_trans_11"/>
</dbReference>
<name>A0AAN9W0I9_9ORTH</name>
<keyword evidence="3" id="KW-0735">Signal-anchor</keyword>
<proteinExistence type="inferred from homology"/>
<evidence type="ECO:0000256" key="2">
    <source>
        <dbReference type="ARBA" id="ARBA00022679"/>
    </source>
</evidence>
<sequence length="121" mass="13583">MKYILRRTNKNGNSKVVFAVTSDDMEWTRKTLIPELEMNLQLMGLSSCNATVSWCGSEDYRNDLALLSSCNHSIISYGTYGTWSALMAGGNTVVFKLDPSGKRSISAQRFGRLFANWKIMN</sequence>
<evidence type="ECO:0000313" key="4">
    <source>
        <dbReference type="EMBL" id="KAK7873863.1"/>
    </source>
</evidence>
<gene>
    <name evidence="4" type="ORF">R5R35_005726</name>
</gene>
<dbReference type="GO" id="GO:0005975">
    <property type="term" value="P:carbohydrate metabolic process"/>
    <property type="evidence" value="ECO:0007669"/>
    <property type="project" value="InterPro"/>
</dbReference>
<dbReference type="EC" id="2.4.1.-" evidence="3"/>
<accession>A0AAN9W0I9</accession>
<evidence type="ECO:0000256" key="3">
    <source>
        <dbReference type="RuleBase" id="RU363129"/>
    </source>
</evidence>
<organism evidence="4 5">
    <name type="scientific">Gryllus longicercus</name>
    <dbReference type="NCBI Taxonomy" id="2509291"/>
    <lineage>
        <taxon>Eukaryota</taxon>
        <taxon>Metazoa</taxon>
        <taxon>Ecdysozoa</taxon>
        <taxon>Arthropoda</taxon>
        <taxon>Hexapoda</taxon>
        <taxon>Insecta</taxon>
        <taxon>Pterygota</taxon>
        <taxon>Neoptera</taxon>
        <taxon>Polyneoptera</taxon>
        <taxon>Orthoptera</taxon>
        <taxon>Ensifera</taxon>
        <taxon>Gryllidea</taxon>
        <taxon>Grylloidea</taxon>
        <taxon>Gryllidae</taxon>
        <taxon>Gryllinae</taxon>
        <taxon>Gryllus</taxon>
    </lineage>
</organism>
<keyword evidence="3" id="KW-0812">Transmembrane</keyword>
<dbReference type="AlphaFoldDB" id="A0AAN9W0I9"/>
<keyword evidence="1 3" id="KW-0328">Glycosyltransferase</keyword>
<protein>
    <recommendedName>
        <fullName evidence="3">L-Fucosyltransferase</fullName>
        <ecNumber evidence="3">2.4.1.-</ecNumber>
    </recommendedName>
</protein>
<evidence type="ECO:0000313" key="5">
    <source>
        <dbReference type="Proteomes" id="UP001378592"/>
    </source>
</evidence>
<reference evidence="4 5" key="1">
    <citation type="submission" date="2024-03" db="EMBL/GenBank/DDBJ databases">
        <title>The genome assembly and annotation of the cricket Gryllus longicercus Weissman &amp; Gray.</title>
        <authorList>
            <person name="Szrajer S."/>
            <person name="Gray D."/>
            <person name="Ylla G."/>
        </authorList>
    </citation>
    <scope>NUCLEOTIDE SEQUENCE [LARGE SCALE GENOMIC DNA]</scope>
    <source>
        <strain evidence="4">DAG 2021-001</strain>
        <tissue evidence="4">Whole body minus gut</tissue>
    </source>
</reference>
<dbReference type="PANTHER" id="PTHR11927">
    <property type="entry name" value="GALACTOSIDE 2-L-FUCOSYLTRANSFERASE"/>
    <property type="match status" value="1"/>
</dbReference>
<dbReference type="PANTHER" id="PTHR11927:SF9">
    <property type="entry name" value="L-FUCOSYLTRANSFERASE"/>
    <property type="match status" value="1"/>
</dbReference>
<dbReference type="EMBL" id="JAZDUA010000008">
    <property type="protein sequence ID" value="KAK7873863.1"/>
    <property type="molecule type" value="Genomic_DNA"/>
</dbReference>
<comment type="pathway">
    <text evidence="3">Protein modification; protein glycosylation.</text>
</comment>
<dbReference type="GO" id="GO:0032580">
    <property type="term" value="C:Golgi cisterna membrane"/>
    <property type="evidence" value="ECO:0007669"/>
    <property type="project" value="UniProtKB-SubCell"/>
</dbReference>
<keyword evidence="2 3" id="KW-0808">Transferase</keyword>
<comment type="similarity">
    <text evidence="3">Belongs to the glycosyltransferase 11 family.</text>
</comment>
<comment type="subcellular location">
    <subcellularLocation>
        <location evidence="3">Golgi apparatus</location>
        <location evidence="3">Golgi stack membrane</location>
        <topology evidence="3">Single-pass type II membrane protein</topology>
    </subcellularLocation>
</comment>
<dbReference type="GO" id="GO:0008107">
    <property type="term" value="F:galactoside 2-alpha-L-fucosyltransferase activity"/>
    <property type="evidence" value="ECO:0007669"/>
    <property type="project" value="InterPro"/>
</dbReference>
<comment type="caution">
    <text evidence="4">The sequence shown here is derived from an EMBL/GenBank/DDBJ whole genome shotgun (WGS) entry which is preliminary data.</text>
</comment>
<keyword evidence="5" id="KW-1185">Reference proteome</keyword>
<dbReference type="Proteomes" id="UP001378592">
    <property type="component" value="Unassembled WGS sequence"/>
</dbReference>
<evidence type="ECO:0000256" key="1">
    <source>
        <dbReference type="ARBA" id="ARBA00022676"/>
    </source>
</evidence>
<dbReference type="Pfam" id="PF01531">
    <property type="entry name" value="Glyco_transf_11"/>
    <property type="match status" value="1"/>
</dbReference>